<evidence type="ECO:0008006" key="3">
    <source>
        <dbReference type="Google" id="ProtNLM"/>
    </source>
</evidence>
<gene>
    <name evidence="1" type="ORF">GCM10007923_09420</name>
</gene>
<keyword evidence="2" id="KW-1185">Reference proteome</keyword>
<sequence length="101" mass="11803">MRHRRGIDITAGNPMDPATLTGVNVYVNSRQHSVAFQDIPEWYELGARCFQCKHAGYLDRWELARRYGRTRMIITLERKLRCTRCGNREANDFVLAKMGRD</sequence>
<organism evidence="1 2">
    <name type="scientific">Shinella yambaruensis</name>
    <dbReference type="NCBI Taxonomy" id="415996"/>
    <lineage>
        <taxon>Bacteria</taxon>
        <taxon>Pseudomonadati</taxon>
        <taxon>Pseudomonadota</taxon>
        <taxon>Alphaproteobacteria</taxon>
        <taxon>Hyphomicrobiales</taxon>
        <taxon>Rhizobiaceae</taxon>
        <taxon>Shinella</taxon>
    </lineage>
</organism>
<evidence type="ECO:0000313" key="1">
    <source>
        <dbReference type="EMBL" id="GLR49737.1"/>
    </source>
</evidence>
<dbReference type="RefSeq" id="WP_244765903.1">
    <property type="nucleotide sequence ID" value="NZ_BSOP01000005.1"/>
</dbReference>
<proteinExistence type="predicted"/>
<name>A0ABQ5ZDG4_9HYPH</name>
<dbReference type="Proteomes" id="UP001156702">
    <property type="component" value="Unassembled WGS sequence"/>
</dbReference>
<comment type="caution">
    <text evidence="1">The sequence shown here is derived from an EMBL/GenBank/DDBJ whole genome shotgun (WGS) entry which is preliminary data.</text>
</comment>
<reference evidence="2" key="1">
    <citation type="journal article" date="2019" name="Int. J. Syst. Evol. Microbiol.">
        <title>The Global Catalogue of Microorganisms (GCM) 10K type strain sequencing project: providing services to taxonomists for standard genome sequencing and annotation.</title>
        <authorList>
            <consortium name="The Broad Institute Genomics Platform"/>
            <consortium name="The Broad Institute Genome Sequencing Center for Infectious Disease"/>
            <person name="Wu L."/>
            <person name="Ma J."/>
        </authorList>
    </citation>
    <scope>NUCLEOTIDE SEQUENCE [LARGE SCALE GENOMIC DNA]</scope>
    <source>
        <strain evidence="2">NBRC 102122</strain>
    </source>
</reference>
<dbReference type="EMBL" id="BSOP01000005">
    <property type="protein sequence ID" value="GLR49737.1"/>
    <property type="molecule type" value="Genomic_DNA"/>
</dbReference>
<evidence type="ECO:0000313" key="2">
    <source>
        <dbReference type="Proteomes" id="UP001156702"/>
    </source>
</evidence>
<accession>A0ABQ5ZDG4</accession>
<protein>
    <recommendedName>
        <fullName evidence="3">Zinc-binding domain-containing protein</fullName>
    </recommendedName>
</protein>